<proteinExistence type="inferred from homology"/>
<evidence type="ECO:0000313" key="12">
    <source>
        <dbReference type="Proteomes" id="UP000193920"/>
    </source>
</evidence>
<evidence type="ECO:0000256" key="8">
    <source>
        <dbReference type="ARBA" id="ARBA00022989"/>
    </source>
</evidence>
<protein>
    <submittedName>
        <fullName evidence="11">p-loop containing nucleoside triphosphate hydrolase protein</fullName>
    </submittedName>
</protein>
<keyword evidence="11" id="KW-0378">Hydrolase</keyword>
<dbReference type="GO" id="GO:0140359">
    <property type="term" value="F:ABC-type transporter activity"/>
    <property type="evidence" value="ECO:0007669"/>
    <property type="project" value="InterPro"/>
</dbReference>
<keyword evidence="12" id="KW-1185">Reference proteome</keyword>
<dbReference type="GO" id="GO:0005524">
    <property type="term" value="F:ATP binding"/>
    <property type="evidence" value="ECO:0007669"/>
    <property type="project" value="UniProtKB-KW"/>
</dbReference>
<dbReference type="PANTHER" id="PTHR19229">
    <property type="entry name" value="ATP-BINDING CASSETTE TRANSPORTER SUBFAMILY A ABCA"/>
    <property type="match status" value="1"/>
</dbReference>
<evidence type="ECO:0000259" key="10">
    <source>
        <dbReference type="PROSITE" id="PS50893"/>
    </source>
</evidence>
<dbReference type="PANTHER" id="PTHR19229:SF36">
    <property type="entry name" value="ATP-BINDING CASSETTE SUB-FAMILY A MEMBER 2"/>
    <property type="match status" value="1"/>
</dbReference>
<dbReference type="Proteomes" id="UP000193920">
    <property type="component" value="Unassembled WGS sequence"/>
</dbReference>
<keyword evidence="3" id="KW-0813">Transport</keyword>
<name>A0A1Y2BGU9_9FUNG</name>
<sequence>ILENVTFHVNQSECFGLLGPNGVGKSTILNILTNTIPPSYGHIFYDGLNMNELSALNLGYCSQNDIFWNELTVREHLELVLELRGYPKSVIKDTANQYIFYFDLEDYQHRLMKHINEGIKRKVSFLLAICGYPEHIILDEPTSGMDPYNRHFIWKVIQEIKNKCQSSIILTTHSMDEAETLCDRLAILLNGRLSCIGSPEYLTMNYATNYILDIESDVLDLVHEEIFLNPSSIFHRVKYTYEKETTTRCKYTIERKYNVGKLFEILEKAKNENKINDYTITQSSLEDVFIDFIKKSQ</sequence>
<dbReference type="GO" id="GO:0016020">
    <property type="term" value="C:membrane"/>
    <property type="evidence" value="ECO:0007669"/>
    <property type="project" value="UniProtKB-SubCell"/>
</dbReference>
<evidence type="ECO:0000313" key="11">
    <source>
        <dbReference type="EMBL" id="ORY33315.1"/>
    </source>
</evidence>
<organism evidence="11 12">
    <name type="scientific">Neocallimastix californiae</name>
    <dbReference type="NCBI Taxonomy" id="1754190"/>
    <lineage>
        <taxon>Eukaryota</taxon>
        <taxon>Fungi</taxon>
        <taxon>Fungi incertae sedis</taxon>
        <taxon>Chytridiomycota</taxon>
        <taxon>Chytridiomycota incertae sedis</taxon>
        <taxon>Neocallimastigomycetes</taxon>
        <taxon>Neocallimastigales</taxon>
        <taxon>Neocallimastigaceae</taxon>
        <taxon>Neocallimastix</taxon>
    </lineage>
</organism>
<dbReference type="OrthoDB" id="2117479at2759"/>
<dbReference type="Gene3D" id="3.40.50.300">
    <property type="entry name" value="P-loop containing nucleotide triphosphate hydrolases"/>
    <property type="match status" value="1"/>
</dbReference>
<dbReference type="SMART" id="SM00382">
    <property type="entry name" value="AAA"/>
    <property type="match status" value="1"/>
</dbReference>
<evidence type="ECO:0000256" key="9">
    <source>
        <dbReference type="ARBA" id="ARBA00023136"/>
    </source>
</evidence>
<evidence type="ECO:0000256" key="3">
    <source>
        <dbReference type="ARBA" id="ARBA00022448"/>
    </source>
</evidence>
<evidence type="ECO:0000256" key="4">
    <source>
        <dbReference type="ARBA" id="ARBA00022692"/>
    </source>
</evidence>
<keyword evidence="9" id="KW-0472">Membrane</keyword>
<evidence type="ECO:0000256" key="1">
    <source>
        <dbReference type="ARBA" id="ARBA00004141"/>
    </source>
</evidence>
<dbReference type="PROSITE" id="PS50893">
    <property type="entry name" value="ABC_TRANSPORTER_2"/>
    <property type="match status" value="1"/>
</dbReference>
<dbReference type="AlphaFoldDB" id="A0A1Y2BGU9"/>
<evidence type="ECO:0000256" key="7">
    <source>
        <dbReference type="ARBA" id="ARBA00022840"/>
    </source>
</evidence>
<dbReference type="Pfam" id="PF00005">
    <property type="entry name" value="ABC_tran"/>
    <property type="match status" value="1"/>
</dbReference>
<keyword evidence="6" id="KW-0547">Nucleotide-binding</keyword>
<accession>A0A1Y2BGU9</accession>
<keyword evidence="7" id="KW-0067">ATP-binding</keyword>
<comment type="subcellular location">
    <subcellularLocation>
        <location evidence="1">Membrane</location>
        <topology evidence="1">Multi-pass membrane protein</topology>
    </subcellularLocation>
</comment>
<keyword evidence="5" id="KW-0677">Repeat</keyword>
<gene>
    <name evidence="11" type="ORF">LY90DRAFT_422752</name>
</gene>
<dbReference type="GO" id="GO:0016887">
    <property type="term" value="F:ATP hydrolysis activity"/>
    <property type="evidence" value="ECO:0007669"/>
    <property type="project" value="InterPro"/>
</dbReference>
<dbReference type="EMBL" id="MCOG01000160">
    <property type="protein sequence ID" value="ORY33315.1"/>
    <property type="molecule type" value="Genomic_DNA"/>
</dbReference>
<dbReference type="CDD" id="cd03263">
    <property type="entry name" value="ABC_subfamily_A"/>
    <property type="match status" value="1"/>
</dbReference>
<keyword evidence="8" id="KW-1133">Transmembrane helix</keyword>
<feature type="domain" description="ABC transporter" evidence="10">
    <location>
        <begin position="1"/>
        <end position="215"/>
    </location>
</feature>
<dbReference type="InterPro" id="IPR027417">
    <property type="entry name" value="P-loop_NTPase"/>
</dbReference>
<dbReference type="InterPro" id="IPR026082">
    <property type="entry name" value="ABCA"/>
</dbReference>
<dbReference type="SUPFAM" id="SSF52540">
    <property type="entry name" value="P-loop containing nucleoside triphosphate hydrolases"/>
    <property type="match status" value="1"/>
</dbReference>
<dbReference type="STRING" id="1754190.A0A1Y2BGU9"/>
<evidence type="ECO:0000256" key="2">
    <source>
        <dbReference type="ARBA" id="ARBA00008869"/>
    </source>
</evidence>
<comment type="similarity">
    <text evidence="2">Belongs to the ABC transporter superfamily. ABCA family.</text>
</comment>
<reference evidence="11" key="1">
    <citation type="submission" date="2016-08" db="EMBL/GenBank/DDBJ databases">
        <title>A Parts List for Fungal Cellulosomes Revealed by Comparative Genomics.</title>
        <authorList>
            <consortium name="DOE Joint Genome Institute"/>
            <person name="Haitjema C.H."/>
            <person name="Gilmore S.P."/>
            <person name="Henske J.K."/>
            <person name="Solomon K.V."/>
            <person name="De Groot R."/>
            <person name="Kuo A."/>
            <person name="Mondo S.J."/>
            <person name="Salamov A.A."/>
            <person name="Labutti K."/>
            <person name="Zhao Z."/>
            <person name="Chiniquy J."/>
            <person name="Barry K."/>
            <person name="Brewer H.M."/>
            <person name="Purvine S.O."/>
            <person name="Wright A.T."/>
            <person name="Boxma B."/>
            <person name="Van Alen T."/>
            <person name="Hackstein J.H."/>
            <person name="Baker S.E."/>
            <person name="Grigoriev I.V."/>
            <person name="O'Malley M.A."/>
        </authorList>
    </citation>
    <scope>NUCLEOTIDE SEQUENCE [LARGE SCALE GENOMIC DNA]</scope>
    <source>
        <strain evidence="11">G1</strain>
    </source>
</reference>
<evidence type="ECO:0000256" key="6">
    <source>
        <dbReference type="ARBA" id="ARBA00022741"/>
    </source>
</evidence>
<evidence type="ECO:0000256" key="5">
    <source>
        <dbReference type="ARBA" id="ARBA00022737"/>
    </source>
</evidence>
<dbReference type="FunFam" id="3.40.50.300:FF:000335">
    <property type="entry name" value="ATP binding cassette subfamily A member 5"/>
    <property type="match status" value="1"/>
</dbReference>
<dbReference type="GO" id="GO:0005319">
    <property type="term" value="F:lipid transporter activity"/>
    <property type="evidence" value="ECO:0007669"/>
    <property type="project" value="TreeGrafter"/>
</dbReference>
<feature type="non-terminal residue" evidence="11">
    <location>
        <position position="1"/>
    </location>
</feature>
<keyword evidence="4" id="KW-0812">Transmembrane</keyword>
<comment type="caution">
    <text evidence="11">The sequence shown here is derived from an EMBL/GenBank/DDBJ whole genome shotgun (WGS) entry which is preliminary data.</text>
</comment>
<dbReference type="InterPro" id="IPR003593">
    <property type="entry name" value="AAA+_ATPase"/>
</dbReference>
<dbReference type="InterPro" id="IPR003439">
    <property type="entry name" value="ABC_transporter-like_ATP-bd"/>
</dbReference>